<feature type="region of interest" description="Disordered" evidence="1">
    <location>
        <begin position="257"/>
        <end position="286"/>
    </location>
</feature>
<keyword evidence="3" id="KW-1185">Reference proteome</keyword>
<evidence type="ECO:0000256" key="1">
    <source>
        <dbReference type="SAM" id="MobiDB-lite"/>
    </source>
</evidence>
<feature type="compositionally biased region" description="Basic and acidic residues" evidence="1">
    <location>
        <begin position="464"/>
        <end position="473"/>
    </location>
</feature>
<dbReference type="SUPFAM" id="SSF47954">
    <property type="entry name" value="Cyclin-like"/>
    <property type="match status" value="1"/>
</dbReference>
<feature type="compositionally biased region" description="Polar residues" evidence="1">
    <location>
        <begin position="275"/>
        <end position="286"/>
    </location>
</feature>
<dbReference type="EMBL" id="JASBNA010000029">
    <property type="protein sequence ID" value="KAK7683744.1"/>
    <property type="molecule type" value="Genomic_DNA"/>
</dbReference>
<feature type="region of interest" description="Disordered" evidence="1">
    <location>
        <begin position="160"/>
        <end position="184"/>
    </location>
</feature>
<comment type="caution">
    <text evidence="2">The sequence shown here is derived from an EMBL/GenBank/DDBJ whole genome shotgun (WGS) entry which is preliminary data.</text>
</comment>
<dbReference type="Proteomes" id="UP001385951">
    <property type="component" value="Unassembled WGS sequence"/>
</dbReference>
<feature type="compositionally biased region" description="Polar residues" evidence="1">
    <location>
        <begin position="166"/>
        <end position="175"/>
    </location>
</feature>
<feature type="region of interest" description="Disordered" evidence="1">
    <location>
        <begin position="443"/>
        <end position="503"/>
    </location>
</feature>
<sequence length="793" mass="88981">MQYMRLKSLRTRIPPRKYSLLNILTLHHPIRHCLQSNKIIMLTAELPGSPARHVVDDEPQHFRYSDLETPRSRTAFNERISSILTQILRERRARASHTPDSEITPQHSPSSVLPLDTHIDSPVLSASSSGYEASDSSCSAVSCSTIVQSPVPLLHDSVAAGHSRETASSQVPKTSSKYRRTEGVSTFQTPSNLKIDTAIAIPDAPKKVQHTIRIARDAHSKTARTSMESLSGYEPGTDEAKETQINAYTQDSSHVIPKDTERLSPPTKKRRFIASRSSSKVTGTSRTIQNTHLAPDRFANRCASLRKAASLVSESSQLDETIEISPIIAKINSVSPVFSLSLDASDDELAVSPVSVKTEPVTPMPMKSAAPVVSKSRKHRRLTPFPDPLPIIAPPPYINIPRAPASPEEIAESRLKTMIEREQEERFDDGLDTKVARAMLQLSTSAQTSVPQAADPSDDDMTDDEKQLWKDLSDREDEAIQDSTPHKIPTHGSNNEDEDEDEGDLPYMCIEDEFRQEIVEWLLDTIPPSIPAKPQLCRELRAELTQCIDTRWHAVQLFIRYFIRIGTSPPCSPMHLREGTTKNGQIINTNDESAYFVWDIATACIALAVKFHRDVLSPLVPVFADEFLLMARHSMTYDDFETAQRHVLSTFDFCIGSLTPGAYMEELWNALPSLRILLDTKPLWETAKKLAWEMLSDALFDIDHVRYRTSTLTACALVRGISETLIIQKKEQSKTARFDKVTKVRRDAKCTCAKINRSISRVVHPVELDIMDILKINEEDWMACKEWLILLDV</sequence>
<protein>
    <recommendedName>
        <fullName evidence="4">Cyclin N-terminal domain-containing protein</fullName>
    </recommendedName>
</protein>
<dbReference type="Gene3D" id="1.10.472.10">
    <property type="entry name" value="Cyclin-like"/>
    <property type="match status" value="1"/>
</dbReference>
<dbReference type="AlphaFoldDB" id="A0AAW0FWG1"/>
<evidence type="ECO:0000313" key="3">
    <source>
        <dbReference type="Proteomes" id="UP001385951"/>
    </source>
</evidence>
<name>A0AAW0FWG1_9APHY</name>
<reference evidence="2 3" key="1">
    <citation type="submission" date="2022-09" db="EMBL/GenBank/DDBJ databases">
        <authorList>
            <person name="Palmer J.M."/>
        </authorList>
    </citation>
    <scope>NUCLEOTIDE SEQUENCE [LARGE SCALE GENOMIC DNA]</scope>
    <source>
        <strain evidence="2 3">DSM 7382</strain>
    </source>
</reference>
<accession>A0AAW0FWG1</accession>
<organism evidence="2 3">
    <name type="scientific">Cerrena zonata</name>
    <dbReference type="NCBI Taxonomy" id="2478898"/>
    <lineage>
        <taxon>Eukaryota</taxon>
        <taxon>Fungi</taxon>
        <taxon>Dikarya</taxon>
        <taxon>Basidiomycota</taxon>
        <taxon>Agaricomycotina</taxon>
        <taxon>Agaricomycetes</taxon>
        <taxon>Polyporales</taxon>
        <taxon>Cerrenaceae</taxon>
        <taxon>Cerrena</taxon>
    </lineage>
</organism>
<dbReference type="InterPro" id="IPR036915">
    <property type="entry name" value="Cyclin-like_sf"/>
</dbReference>
<evidence type="ECO:0000313" key="2">
    <source>
        <dbReference type="EMBL" id="KAK7683744.1"/>
    </source>
</evidence>
<proteinExistence type="predicted"/>
<feature type="compositionally biased region" description="Polar residues" evidence="1">
    <location>
        <begin position="101"/>
        <end position="111"/>
    </location>
</feature>
<gene>
    <name evidence="2" type="ORF">QCA50_013120</name>
</gene>
<feature type="region of interest" description="Disordered" evidence="1">
    <location>
        <begin position="91"/>
        <end position="118"/>
    </location>
</feature>
<evidence type="ECO:0008006" key="4">
    <source>
        <dbReference type="Google" id="ProtNLM"/>
    </source>
</evidence>